<organism evidence="2 3">
    <name type="scientific">Pontibacillus yanchengensis</name>
    <dbReference type="NCBI Taxonomy" id="462910"/>
    <lineage>
        <taxon>Bacteria</taxon>
        <taxon>Bacillati</taxon>
        <taxon>Bacillota</taxon>
        <taxon>Bacilli</taxon>
        <taxon>Bacillales</taxon>
        <taxon>Bacillaceae</taxon>
        <taxon>Pontibacillus</taxon>
    </lineage>
</organism>
<gene>
    <name evidence="2" type="ORF">GLW05_18115</name>
</gene>
<evidence type="ECO:0000256" key="1">
    <source>
        <dbReference type="SAM" id="Phobius"/>
    </source>
</evidence>
<keyword evidence="1" id="KW-0812">Transmembrane</keyword>
<name>A0A6I5A5D1_9BACI</name>
<evidence type="ECO:0000313" key="2">
    <source>
        <dbReference type="EMBL" id="MYL35499.1"/>
    </source>
</evidence>
<sequence length="173" mass="20422">MRLLGSIFMIFGFLFLASKIPEFIHLMIDWNLVPDEPAFRNNIMYQFGALLALYIELIIIGLICVSIMLIYSKFLDSKYHRAVNKAADQSYKQYGTELLYFTFLDEKYHQNENFYISHYPYHLIRSYELENGIVSPTEPEPQRTDEELKIAYETYRKELGLPAVKHELFSLNV</sequence>
<dbReference type="Proteomes" id="UP000468638">
    <property type="component" value="Unassembled WGS sequence"/>
</dbReference>
<dbReference type="EMBL" id="WMEQ01000017">
    <property type="protein sequence ID" value="MYL35499.1"/>
    <property type="molecule type" value="Genomic_DNA"/>
</dbReference>
<feature type="transmembrane region" description="Helical" evidence="1">
    <location>
        <begin position="43"/>
        <end position="71"/>
    </location>
</feature>
<protein>
    <submittedName>
        <fullName evidence="2">Uncharacterized protein</fullName>
    </submittedName>
</protein>
<keyword evidence="1" id="KW-0472">Membrane</keyword>
<dbReference type="RefSeq" id="WP_160850455.1">
    <property type="nucleotide sequence ID" value="NZ_WMEQ01000017.1"/>
</dbReference>
<accession>A0A6I5A5D1</accession>
<dbReference type="AlphaFoldDB" id="A0A6I5A5D1"/>
<proteinExistence type="predicted"/>
<comment type="caution">
    <text evidence="2">The sequence shown here is derived from an EMBL/GenBank/DDBJ whole genome shotgun (WGS) entry which is preliminary data.</text>
</comment>
<reference evidence="2 3" key="1">
    <citation type="submission" date="2019-11" db="EMBL/GenBank/DDBJ databases">
        <title>Genome sequences of 17 halophilic strains isolated from different environments.</title>
        <authorList>
            <person name="Furrow R.E."/>
        </authorList>
    </citation>
    <scope>NUCLEOTIDE SEQUENCE [LARGE SCALE GENOMIC DNA]</scope>
    <source>
        <strain evidence="2 3">22514_16_FS</strain>
    </source>
</reference>
<keyword evidence="1" id="KW-1133">Transmembrane helix</keyword>
<evidence type="ECO:0000313" key="3">
    <source>
        <dbReference type="Proteomes" id="UP000468638"/>
    </source>
</evidence>